<evidence type="ECO:0000256" key="11">
    <source>
        <dbReference type="ARBA" id="ARBA00023004"/>
    </source>
</evidence>
<dbReference type="Pfam" id="PF13307">
    <property type="entry name" value="Helicase_C_2"/>
    <property type="match status" value="1"/>
</dbReference>
<dbReference type="PANTHER" id="PTHR11472">
    <property type="entry name" value="DNA REPAIR DEAD HELICASE RAD3/XP-D SUBFAMILY MEMBER"/>
    <property type="match status" value="1"/>
</dbReference>
<dbReference type="InterPro" id="IPR045028">
    <property type="entry name" value="DinG/Rad3-like"/>
</dbReference>
<dbReference type="InterPro" id="IPR010614">
    <property type="entry name" value="RAD3-like_helicase_DEAD"/>
</dbReference>
<organism evidence="22 23">
    <name type="scientific">Rhizopus microsporus ATCC 52813</name>
    <dbReference type="NCBI Taxonomy" id="1340429"/>
    <lineage>
        <taxon>Eukaryota</taxon>
        <taxon>Fungi</taxon>
        <taxon>Fungi incertae sedis</taxon>
        <taxon>Mucoromycota</taxon>
        <taxon>Mucoromycotina</taxon>
        <taxon>Mucoromycetes</taxon>
        <taxon>Mucorales</taxon>
        <taxon>Mucorineae</taxon>
        <taxon>Rhizopodaceae</taxon>
        <taxon>Rhizopus</taxon>
    </lineage>
</organism>
<dbReference type="Gene3D" id="3.40.50.300">
    <property type="entry name" value="P-loop containing nucleotide triphosphate hydrolases"/>
    <property type="match status" value="3"/>
</dbReference>
<evidence type="ECO:0000256" key="4">
    <source>
        <dbReference type="ARBA" id="ARBA00022485"/>
    </source>
</evidence>
<keyword evidence="11" id="KW-0408">Iron</keyword>
<keyword evidence="5" id="KW-0479">Metal-binding</keyword>
<dbReference type="STRING" id="1340429.A0A2G4SY55"/>
<keyword evidence="4" id="KW-0004">4Fe-4S</keyword>
<keyword evidence="19" id="KW-0175">Coiled coil</keyword>
<evidence type="ECO:0000256" key="5">
    <source>
        <dbReference type="ARBA" id="ARBA00022723"/>
    </source>
</evidence>
<reference evidence="22 23" key="1">
    <citation type="journal article" date="2016" name="Proc. Natl. Acad. Sci. U.S.A.">
        <title>Lipid metabolic changes in an early divergent fungus govern the establishment of a mutualistic symbiosis with endobacteria.</title>
        <authorList>
            <person name="Lastovetsky O.A."/>
            <person name="Gaspar M.L."/>
            <person name="Mondo S.J."/>
            <person name="LaButti K.M."/>
            <person name="Sandor L."/>
            <person name="Grigoriev I.V."/>
            <person name="Henry S.A."/>
            <person name="Pawlowska T.E."/>
        </authorList>
    </citation>
    <scope>NUCLEOTIDE SEQUENCE [LARGE SCALE GENOMIC DNA]</scope>
    <source>
        <strain evidence="22 23">ATCC 52813</strain>
    </source>
</reference>
<proteinExistence type="inferred from homology"/>
<dbReference type="InterPro" id="IPR002464">
    <property type="entry name" value="DNA/RNA_helicase_DEAH_CS"/>
</dbReference>
<feature type="compositionally biased region" description="Polar residues" evidence="20">
    <location>
        <begin position="13"/>
        <end position="36"/>
    </location>
</feature>
<keyword evidence="14" id="KW-0413">Isomerase</keyword>
<dbReference type="GO" id="GO:0016818">
    <property type="term" value="F:hydrolase activity, acting on acid anhydrides, in phosphorus-containing anhydrides"/>
    <property type="evidence" value="ECO:0007669"/>
    <property type="project" value="InterPro"/>
</dbReference>
<dbReference type="PROSITE" id="PS00690">
    <property type="entry name" value="DEAH_ATP_HELICASE"/>
    <property type="match status" value="1"/>
</dbReference>
<dbReference type="SMART" id="SM00491">
    <property type="entry name" value="HELICc2"/>
    <property type="match status" value="1"/>
</dbReference>
<keyword evidence="7" id="KW-0227">DNA damage</keyword>
<gene>
    <name evidence="22" type="ORF">RHIMIDRAFT_280204</name>
</gene>
<dbReference type="PANTHER" id="PTHR11472:SF47">
    <property type="entry name" value="FANCONI ANEMIA GROUP J PROTEIN"/>
    <property type="match status" value="1"/>
</dbReference>
<dbReference type="NCBIfam" id="TIGR00604">
    <property type="entry name" value="rad3"/>
    <property type="match status" value="1"/>
</dbReference>
<dbReference type="PROSITE" id="PS51193">
    <property type="entry name" value="HELICASE_ATP_BIND_2"/>
    <property type="match status" value="1"/>
</dbReference>
<keyword evidence="6" id="KW-0547">Nucleotide-binding</keyword>
<evidence type="ECO:0000256" key="15">
    <source>
        <dbReference type="ARBA" id="ARBA00023242"/>
    </source>
</evidence>
<dbReference type="GO" id="GO:0006289">
    <property type="term" value="P:nucleotide-excision repair"/>
    <property type="evidence" value="ECO:0007669"/>
    <property type="project" value="TreeGrafter"/>
</dbReference>
<dbReference type="GO" id="GO:0051539">
    <property type="term" value="F:4 iron, 4 sulfur cluster binding"/>
    <property type="evidence" value="ECO:0007669"/>
    <property type="project" value="UniProtKB-KW"/>
</dbReference>
<dbReference type="GO" id="GO:0043139">
    <property type="term" value="F:5'-3' DNA helicase activity"/>
    <property type="evidence" value="ECO:0007669"/>
    <property type="project" value="UniProtKB-EC"/>
</dbReference>
<dbReference type="InterPro" id="IPR006554">
    <property type="entry name" value="Helicase-like_DEXD_c2"/>
</dbReference>
<dbReference type="Pfam" id="PF06733">
    <property type="entry name" value="DEAD_2"/>
    <property type="match status" value="1"/>
</dbReference>
<evidence type="ECO:0000256" key="1">
    <source>
        <dbReference type="ARBA" id="ARBA00001966"/>
    </source>
</evidence>
<dbReference type="EC" id="5.6.2.3" evidence="16"/>
<evidence type="ECO:0000256" key="3">
    <source>
        <dbReference type="ARBA" id="ARBA00008792"/>
    </source>
</evidence>
<dbReference type="CDD" id="cd18788">
    <property type="entry name" value="SF2_C_XPD"/>
    <property type="match status" value="1"/>
</dbReference>
<comment type="similarity">
    <text evidence="3">Belongs to the DEAD box helicase family. DEAH subfamily.</text>
</comment>
<keyword evidence="8" id="KW-0378">Hydrolase</keyword>
<dbReference type="GO" id="GO:0003677">
    <property type="term" value="F:DNA binding"/>
    <property type="evidence" value="ECO:0007669"/>
    <property type="project" value="InterPro"/>
</dbReference>
<dbReference type="GO" id="GO:0005524">
    <property type="term" value="F:ATP binding"/>
    <property type="evidence" value="ECO:0007669"/>
    <property type="project" value="UniProtKB-KW"/>
</dbReference>
<evidence type="ECO:0000259" key="21">
    <source>
        <dbReference type="PROSITE" id="PS51193"/>
    </source>
</evidence>
<dbReference type="FunFam" id="3.40.50.300:FF:000731">
    <property type="entry name" value="Fanconi anemia group J protein homolog"/>
    <property type="match status" value="1"/>
</dbReference>
<dbReference type="SMART" id="SM00488">
    <property type="entry name" value="DEXDc2"/>
    <property type="match status" value="1"/>
</dbReference>
<evidence type="ECO:0000256" key="13">
    <source>
        <dbReference type="ARBA" id="ARBA00023204"/>
    </source>
</evidence>
<comment type="cofactor">
    <cofactor evidence="1">
        <name>[4Fe-4S] cluster</name>
        <dbReference type="ChEBI" id="CHEBI:49883"/>
    </cofactor>
</comment>
<feature type="region of interest" description="Disordered" evidence="20">
    <location>
        <begin position="1"/>
        <end position="50"/>
    </location>
</feature>
<dbReference type="RefSeq" id="XP_023467408.1">
    <property type="nucleotide sequence ID" value="XM_023612890.1"/>
</dbReference>
<evidence type="ECO:0000256" key="8">
    <source>
        <dbReference type="ARBA" id="ARBA00022801"/>
    </source>
</evidence>
<comment type="catalytic activity">
    <reaction evidence="17">
        <text>ATP + H2O = ADP + phosphate + H(+)</text>
        <dbReference type="Rhea" id="RHEA:13065"/>
        <dbReference type="ChEBI" id="CHEBI:15377"/>
        <dbReference type="ChEBI" id="CHEBI:15378"/>
        <dbReference type="ChEBI" id="CHEBI:30616"/>
        <dbReference type="ChEBI" id="CHEBI:43474"/>
        <dbReference type="ChEBI" id="CHEBI:456216"/>
        <dbReference type="EC" id="5.6.2.3"/>
    </reaction>
</comment>
<evidence type="ECO:0000256" key="18">
    <source>
        <dbReference type="ARBA" id="ARBA00082714"/>
    </source>
</evidence>
<evidence type="ECO:0000256" key="10">
    <source>
        <dbReference type="ARBA" id="ARBA00022840"/>
    </source>
</evidence>
<protein>
    <recommendedName>
        <fullName evidence="16">DNA 5'-3' helicase</fullName>
        <ecNumber evidence="16">5.6.2.3</ecNumber>
    </recommendedName>
    <alternativeName>
        <fullName evidence="18">DNA 5'-3' helicase FANCJ</fullName>
    </alternativeName>
</protein>
<feature type="domain" description="Helicase ATP-binding" evidence="21">
    <location>
        <begin position="56"/>
        <end position="411"/>
    </location>
</feature>
<keyword evidence="15" id="KW-0539">Nucleus</keyword>
<evidence type="ECO:0000313" key="22">
    <source>
        <dbReference type="EMBL" id="PHZ13700.1"/>
    </source>
</evidence>
<accession>A0A2G4SY55</accession>
<dbReference type="GeneID" id="35443879"/>
<evidence type="ECO:0000256" key="2">
    <source>
        <dbReference type="ARBA" id="ARBA00004123"/>
    </source>
</evidence>
<evidence type="ECO:0000256" key="16">
    <source>
        <dbReference type="ARBA" id="ARBA00044969"/>
    </source>
</evidence>
<evidence type="ECO:0000256" key="12">
    <source>
        <dbReference type="ARBA" id="ARBA00023014"/>
    </source>
</evidence>
<evidence type="ECO:0000256" key="14">
    <source>
        <dbReference type="ARBA" id="ARBA00023235"/>
    </source>
</evidence>
<dbReference type="GO" id="GO:0046872">
    <property type="term" value="F:metal ion binding"/>
    <property type="evidence" value="ECO:0007669"/>
    <property type="project" value="UniProtKB-KW"/>
</dbReference>
<sequence>MEERRSLRKSFQEWLSTKRNSSTPQSPSNATATLDNEQQRQPEDVKPQKSHTLIMESVRVDFPLKPYPAQLQMMSKIIHALNRSENALLESPTGSGKSLALLCAALAWRDNERKKLAEKDVQEREERAKAMLNSATEELENVSEKRARNEEMIRPEDLFKRFKCDDTSFDDFQPNQVFNGRKIAEISTPASPSDVLPAPEPASASVAASEKAKPTTFPRIPRIFVGSRTHKQLTQLVSELKRNTNYSPRMTVLGSREQLCIHPKVSKSNNKAEDCSNLLDKQACGFAHRTKKLINRIMTEPANRILDIEDMVSLGKGIGGCPYYGSRKMYEVAEVIFCPYNYILDPVIRQLMDINLEGSIIILDEAHNMEDAARSAGSFEIDEKALNTVKIELTQVIKGGFEVHSHQILEHLFDGLWEWITSSDNIYNKQDYERHICVWSGQKIIEKLKELSITAHIFETQFIPAYKAVSAHAEAIRKEAEDRSLYDELDREDPEVTVHRRRCLSNNSLTIVRGIFLVFGYLFKEDCDYAEDYRMALMKRMERGGQKPGRKKNNSGQENVWTYKLGFWCLNPGIIFQDMCATTKSVILTSGTLSPMDSFASELQTKFVSKLEANHVIDPSQVWVSCLPTGPSGTSLKGIYTNMESFRYQDDVGEAIWQIAEVVPFGILCFLPSYNALDKLMERWNATGVKKQIENKKLILCEPKGSDKKVFEKTINRFYDHIQKAMCAATGDQDGAIFFAVYRGKVSEGIDFTNEYCRAVVALGIPYPGIKDMEVQLKKEYNDRKRMKCKNADVLTGREWYSIQAYRAINQALGRCIRHRNDWGAIILLEDRFQTQENVKGLSKWIRSKLQVYDSFQEGISSLKSFVKHRLSIEEGSIARGTIDTFAIEEAAKGRIETPSAEETTKEAIPIPPTVETTAASSTSVVATIETDETPQADTPNNAQTAKVEIINDTLTDNDMDAIMKDIDEDVNCSPPKEEQIIISNFFTKATTTVDTSKKPVLCKYCECTLMTGDVDHLKPVDNFHLDCVLSSKQNDTQMLEVSEPSSWKTTNICIDVSKLPNETLVYMNKVDKLCYQKINCACGHPVGIIICGATSSEKISYVGKVFLWDDMVITQRERQKGFLTSVKKVIEDDEVIKDEPLFESNSMADMFYNLP</sequence>
<keyword evidence="10" id="KW-0067">ATP-binding</keyword>
<dbReference type="AlphaFoldDB" id="A0A2G4SY55"/>
<evidence type="ECO:0000256" key="9">
    <source>
        <dbReference type="ARBA" id="ARBA00022806"/>
    </source>
</evidence>
<feature type="region of interest" description="Disordered" evidence="20">
    <location>
        <begin position="189"/>
        <end position="210"/>
    </location>
</feature>
<dbReference type="Proteomes" id="UP000242254">
    <property type="component" value="Unassembled WGS sequence"/>
</dbReference>
<evidence type="ECO:0000256" key="17">
    <source>
        <dbReference type="ARBA" id="ARBA00048954"/>
    </source>
</evidence>
<dbReference type="InterPro" id="IPR027417">
    <property type="entry name" value="P-loop_NTPase"/>
</dbReference>
<evidence type="ECO:0000313" key="23">
    <source>
        <dbReference type="Proteomes" id="UP000242254"/>
    </source>
</evidence>
<keyword evidence="9 22" id="KW-0347">Helicase</keyword>
<dbReference type="InterPro" id="IPR006555">
    <property type="entry name" value="ATP-dep_Helicase_C"/>
</dbReference>
<comment type="subcellular location">
    <subcellularLocation>
        <location evidence="2">Nucleus</location>
    </subcellularLocation>
</comment>
<evidence type="ECO:0000256" key="6">
    <source>
        <dbReference type="ARBA" id="ARBA00022741"/>
    </source>
</evidence>
<evidence type="ECO:0000256" key="19">
    <source>
        <dbReference type="SAM" id="Coils"/>
    </source>
</evidence>
<name>A0A2G4SY55_RHIZD</name>
<dbReference type="InterPro" id="IPR014013">
    <property type="entry name" value="Helic_SF1/SF2_ATP-bd_DinG/Rad3"/>
</dbReference>
<dbReference type="GO" id="GO:0005634">
    <property type="term" value="C:nucleus"/>
    <property type="evidence" value="ECO:0007669"/>
    <property type="project" value="UniProtKB-SubCell"/>
</dbReference>
<dbReference type="SUPFAM" id="SSF52540">
    <property type="entry name" value="P-loop containing nucleoside triphosphate hydrolases"/>
    <property type="match status" value="2"/>
</dbReference>
<keyword evidence="23" id="KW-1185">Reference proteome</keyword>
<dbReference type="GO" id="GO:1990918">
    <property type="term" value="P:double-strand break repair involved in meiotic recombination"/>
    <property type="evidence" value="ECO:0007669"/>
    <property type="project" value="TreeGrafter"/>
</dbReference>
<dbReference type="InterPro" id="IPR013020">
    <property type="entry name" value="Rad3/Chl1-like"/>
</dbReference>
<keyword evidence="13" id="KW-0234">DNA repair</keyword>
<evidence type="ECO:0000256" key="7">
    <source>
        <dbReference type="ARBA" id="ARBA00022763"/>
    </source>
</evidence>
<feature type="coiled-coil region" evidence="19">
    <location>
        <begin position="118"/>
        <end position="152"/>
    </location>
</feature>
<dbReference type="EMBL" id="KZ303847">
    <property type="protein sequence ID" value="PHZ13700.1"/>
    <property type="molecule type" value="Genomic_DNA"/>
</dbReference>
<evidence type="ECO:0000256" key="20">
    <source>
        <dbReference type="SAM" id="MobiDB-lite"/>
    </source>
</evidence>
<feature type="compositionally biased region" description="Basic and acidic residues" evidence="20">
    <location>
        <begin position="37"/>
        <end position="47"/>
    </location>
</feature>
<keyword evidence="12" id="KW-0411">Iron-sulfur</keyword>